<dbReference type="EMBL" id="KV428439">
    <property type="protein sequence ID" value="KZT31861.1"/>
    <property type="molecule type" value="Genomic_DNA"/>
</dbReference>
<dbReference type="PANTHER" id="PTHR13774:SF17">
    <property type="entry name" value="PHENAZINE BIOSYNTHESIS-LIKE DOMAIN-CONTAINING PROTEIN"/>
    <property type="match status" value="1"/>
</dbReference>
<dbReference type="OrthoDB" id="75169at2759"/>
<gene>
    <name evidence="3" type="ORF">SISSUDRAFT_1028875</name>
</gene>
<dbReference type="Proteomes" id="UP000076798">
    <property type="component" value="Unassembled WGS sequence"/>
</dbReference>
<dbReference type="PANTHER" id="PTHR13774">
    <property type="entry name" value="PHENAZINE BIOSYNTHESIS PROTEIN"/>
    <property type="match status" value="1"/>
</dbReference>
<proteinExistence type="inferred from homology"/>
<sequence>MPAPNTAPYVVLDAFTQTPFKGNPAWIVLFPSSADVPSDETLHHIACEFGQDTAFVTLHPHANADLETATFGLRWFTPAVELKLCGHLTLATSSYLFQSGIVVKEVKQLRYETRAGILTAEKLADGKIELEFPGSGAAPVTHSVDIIIKAVKECLGHDVKVLSVNEGARDEFKRFALVEIDPSVDLGSIKAKPEVFAQFKQYELFIITKKSSVPSVDFESRVFGPNIGVDEDPVTGSAHCLLGPYWSDKLKVGSKPLNARQVSPRGGDLVVVWNKPKGTCLLRGNACPVAEGKISF</sequence>
<dbReference type="GO" id="GO:0005737">
    <property type="term" value="C:cytoplasm"/>
    <property type="evidence" value="ECO:0007669"/>
    <property type="project" value="TreeGrafter"/>
</dbReference>
<dbReference type="SUPFAM" id="SSF54506">
    <property type="entry name" value="Diaminopimelate epimerase-like"/>
    <property type="match status" value="1"/>
</dbReference>
<dbReference type="Gene3D" id="3.10.310.10">
    <property type="entry name" value="Diaminopimelate Epimerase, Chain A, domain 1"/>
    <property type="match status" value="2"/>
</dbReference>
<name>A0A165X5X3_9AGAM</name>
<evidence type="ECO:0000313" key="4">
    <source>
        <dbReference type="Proteomes" id="UP000076798"/>
    </source>
</evidence>
<dbReference type="STRING" id="1314776.A0A165X5X3"/>
<evidence type="ECO:0000256" key="1">
    <source>
        <dbReference type="ARBA" id="ARBA00008270"/>
    </source>
</evidence>
<protein>
    <submittedName>
        <fullName evidence="3">Diaminopimelate epimerase-like protein</fullName>
    </submittedName>
</protein>
<dbReference type="NCBIfam" id="TIGR00654">
    <property type="entry name" value="PhzF_family"/>
    <property type="match status" value="1"/>
</dbReference>
<reference evidence="3 4" key="1">
    <citation type="journal article" date="2016" name="Mol. Biol. Evol.">
        <title>Comparative Genomics of Early-Diverging Mushroom-Forming Fungi Provides Insights into the Origins of Lignocellulose Decay Capabilities.</title>
        <authorList>
            <person name="Nagy L.G."/>
            <person name="Riley R."/>
            <person name="Tritt A."/>
            <person name="Adam C."/>
            <person name="Daum C."/>
            <person name="Floudas D."/>
            <person name="Sun H."/>
            <person name="Yadav J.S."/>
            <person name="Pangilinan J."/>
            <person name="Larsson K.H."/>
            <person name="Matsuura K."/>
            <person name="Barry K."/>
            <person name="Labutti K."/>
            <person name="Kuo R."/>
            <person name="Ohm R.A."/>
            <person name="Bhattacharya S.S."/>
            <person name="Shirouzu T."/>
            <person name="Yoshinaga Y."/>
            <person name="Martin F.M."/>
            <person name="Grigoriev I.V."/>
            <person name="Hibbett D.S."/>
        </authorList>
    </citation>
    <scope>NUCLEOTIDE SEQUENCE [LARGE SCALE GENOMIC DNA]</scope>
    <source>
        <strain evidence="3 4">HHB10207 ss-3</strain>
    </source>
</reference>
<organism evidence="3 4">
    <name type="scientific">Sistotremastrum suecicum HHB10207 ss-3</name>
    <dbReference type="NCBI Taxonomy" id="1314776"/>
    <lineage>
        <taxon>Eukaryota</taxon>
        <taxon>Fungi</taxon>
        <taxon>Dikarya</taxon>
        <taxon>Basidiomycota</taxon>
        <taxon>Agaricomycotina</taxon>
        <taxon>Agaricomycetes</taxon>
        <taxon>Sistotremastrales</taxon>
        <taxon>Sistotremastraceae</taxon>
        <taxon>Sistotremastrum</taxon>
    </lineage>
</organism>
<dbReference type="Pfam" id="PF02567">
    <property type="entry name" value="PhzC-PhzF"/>
    <property type="match status" value="1"/>
</dbReference>
<comment type="similarity">
    <text evidence="1">Belongs to the PhzF family.</text>
</comment>
<dbReference type="InterPro" id="IPR003719">
    <property type="entry name" value="Phenazine_PhzF-like"/>
</dbReference>
<keyword evidence="2" id="KW-0413">Isomerase</keyword>
<dbReference type="AlphaFoldDB" id="A0A165X5X3"/>
<dbReference type="PIRSF" id="PIRSF016184">
    <property type="entry name" value="PhzC_PhzF"/>
    <property type="match status" value="1"/>
</dbReference>
<keyword evidence="4" id="KW-1185">Reference proteome</keyword>
<evidence type="ECO:0000313" key="3">
    <source>
        <dbReference type="EMBL" id="KZT31861.1"/>
    </source>
</evidence>
<evidence type="ECO:0000256" key="2">
    <source>
        <dbReference type="ARBA" id="ARBA00023235"/>
    </source>
</evidence>
<accession>A0A165X5X3</accession>
<dbReference type="GO" id="GO:0016853">
    <property type="term" value="F:isomerase activity"/>
    <property type="evidence" value="ECO:0007669"/>
    <property type="project" value="UniProtKB-KW"/>
</dbReference>